<evidence type="ECO:0000313" key="3">
    <source>
        <dbReference type="Proteomes" id="UP001190700"/>
    </source>
</evidence>
<dbReference type="EMBL" id="LGRX02016930">
    <property type="protein sequence ID" value="KAK3261397.1"/>
    <property type="molecule type" value="Genomic_DNA"/>
</dbReference>
<proteinExistence type="predicted"/>
<dbReference type="AlphaFoldDB" id="A0AAE0FK93"/>
<reference evidence="2 3" key="1">
    <citation type="journal article" date="2015" name="Genome Biol. Evol.">
        <title>Comparative Genomics of a Bacterivorous Green Alga Reveals Evolutionary Causalities and Consequences of Phago-Mixotrophic Mode of Nutrition.</title>
        <authorList>
            <person name="Burns J.A."/>
            <person name="Paasch A."/>
            <person name="Narechania A."/>
            <person name="Kim E."/>
        </authorList>
    </citation>
    <scope>NUCLEOTIDE SEQUENCE [LARGE SCALE GENOMIC DNA]</scope>
    <source>
        <strain evidence="2 3">PLY_AMNH</strain>
    </source>
</reference>
<gene>
    <name evidence="2" type="ORF">CYMTET_29694</name>
</gene>
<feature type="compositionally biased region" description="Polar residues" evidence="1">
    <location>
        <begin position="69"/>
        <end position="81"/>
    </location>
</feature>
<feature type="region of interest" description="Disordered" evidence="1">
    <location>
        <begin position="137"/>
        <end position="166"/>
    </location>
</feature>
<protein>
    <submittedName>
        <fullName evidence="2">Uncharacterized protein</fullName>
    </submittedName>
</protein>
<accession>A0AAE0FK93</accession>
<organism evidence="2 3">
    <name type="scientific">Cymbomonas tetramitiformis</name>
    <dbReference type="NCBI Taxonomy" id="36881"/>
    <lineage>
        <taxon>Eukaryota</taxon>
        <taxon>Viridiplantae</taxon>
        <taxon>Chlorophyta</taxon>
        <taxon>Pyramimonadophyceae</taxon>
        <taxon>Pyramimonadales</taxon>
        <taxon>Pyramimonadaceae</taxon>
        <taxon>Cymbomonas</taxon>
    </lineage>
</organism>
<name>A0AAE0FK93_9CHLO</name>
<sequence length="319" mass="36347">MEYGISPRQLALGVVSRVACPLPAVRLPLSPIRARANQGKAQRARPAKETAVGGEEAELADANEEPLQQVRSEPNFWSSSEWRGPRNKVISELMRQTYATQKPTFWHALNDPAPAYMHHTVNYHYKEPLRQRDNLVTTPPTPLDENTDEPEILWKPDEGPPRSNEAQRQSTAMFNEMMNSMYAAQLKDMKQSMRKRQFSRMFTPAMNAEEERDQIDRMDQMDQMDNMMDHNSAFKQDRFLGAFGAESTGVGIKQMLNMTRRYTLKGSLMPPHPVANTAYGDEIYAVDCVMAERVGRRGQVEYLVNIQAGTPIIRVKEIC</sequence>
<evidence type="ECO:0000313" key="2">
    <source>
        <dbReference type="EMBL" id="KAK3261397.1"/>
    </source>
</evidence>
<comment type="caution">
    <text evidence="2">The sequence shown here is derived from an EMBL/GenBank/DDBJ whole genome shotgun (WGS) entry which is preliminary data.</text>
</comment>
<keyword evidence="3" id="KW-1185">Reference proteome</keyword>
<feature type="region of interest" description="Disordered" evidence="1">
    <location>
        <begin position="37"/>
        <end position="81"/>
    </location>
</feature>
<feature type="compositionally biased region" description="Acidic residues" evidence="1">
    <location>
        <begin position="55"/>
        <end position="64"/>
    </location>
</feature>
<evidence type="ECO:0000256" key="1">
    <source>
        <dbReference type="SAM" id="MobiDB-lite"/>
    </source>
</evidence>
<dbReference type="Proteomes" id="UP001190700">
    <property type="component" value="Unassembled WGS sequence"/>
</dbReference>